<accession>A0ABY8NGM8</accession>
<reference evidence="3 4" key="1">
    <citation type="submission" date="2023-02" db="EMBL/GenBank/DDBJ databases">
        <title>Description and genomic characterization of Microbulbifer bruguierae sp. nov., isolated from the sediment of mangrove plant Bruguiera sexangula.</title>
        <authorList>
            <person name="Long M."/>
        </authorList>
    </citation>
    <scope>NUCLEOTIDE SEQUENCE [LARGE SCALE GENOMIC DNA]</scope>
    <source>
        <strain evidence="3 4">H12</strain>
    </source>
</reference>
<feature type="chain" id="PRO_5045584100" evidence="2">
    <location>
        <begin position="21"/>
        <end position="227"/>
    </location>
</feature>
<evidence type="ECO:0000313" key="4">
    <source>
        <dbReference type="Proteomes" id="UP001236500"/>
    </source>
</evidence>
<organism evidence="3 4">
    <name type="scientific">Microbulbifer bruguierae</name>
    <dbReference type="NCBI Taxonomy" id="3029061"/>
    <lineage>
        <taxon>Bacteria</taxon>
        <taxon>Pseudomonadati</taxon>
        <taxon>Pseudomonadota</taxon>
        <taxon>Gammaproteobacteria</taxon>
        <taxon>Cellvibrionales</taxon>
        <taxon>Microbulbiferaceae</taxon>
        <taxon>Microbulbifer</taxon>
    </lineage>
</organism>
<name>A0ABY8NGM8_9GAMM</name>
<evidence type="ECO:0000313" key="3">
    <source>
        <dbReference type="EMBL" id="WGL18086.1"/>
    </source>
</evidence>
<dbReference type="Proteomes" id="UP001236500">
    <property type="component" value="Chromosome"/>
</dbReference>
<feature type="signal peptide" evidence="2">
    <location>
        <begin position="1"/>
        <end position="20"/>
    </location>
</feature>
<protein>
    <submittedName>
        <fullName evidence="3">Uncharacterized protein</fullName>
    </submittedName>
</protein>
<gene>
    <name evidence="3" type="ORF">PVT68_07270</name>
</gene>
<feature type="region of interest" description="Disordered" evidence="1">
    <location>
        <begin position="79"/>
        <end position="120"/>
    </location>
</feature>
<proteinExistence type="predicted"/>
<dbReference type="RefSeq" id="WP_280322039.1">
    <property type="nucleotide sequence ID" value="NZ_CP118605.1"/>
</dbReference>
<keyword evidence="2" id="KW-0732">Signal</keyword>
<feature type="compositionally biased region" description="Basic and acidic residues" evidence="1">
    <location>
        <begin position="92"/>
        <end position="115"/>
    </location>
</feature>
<sequence length="227" mass="25593">MKYFLPLLMVPLLCFSPCMSAYSGIALTLSDKRTIEVDLAEAKLISELNGYAIIAGRTCVDCDENTAIFLEKIDGPRGLRPLSGAEDEEPPEPERFASEEELRAEEDGGKEDASILDRPQADATDGVVDLDLSGERFTYPGQYRDYLTRELVEKTRMFYGNCHENSPALLWLSEYRTDKGWAKEEYLLVFRDEGVEHRYNPSRQPSIYATKNANCKELPGVSMTTEP</sequence>
<keyword evidence="4" id="KW-1185">Reference proteome</keyword>
<evidence type="ECO:0000256" key="2">
    <source>
        <dbReference type="SAM" id="SignalP"/>
    </source>
</evidence>
<evidence type="ECO:0000256" key="1">
    <source>
        <dbReference type="SAM" id="MobiDB-lite"/>
    </source>
</evidence>
<dbReference type="EMBL" id="CP118605">
    <property type="protein sequence ID" value="WGL18086.1"/>
    <property type="molecule type" value="Genomic_DNA"/>
</dbReference>